<evidence type="ECO:0000256" key="1">
    <source>
        <dbReference type="PROSITE-ProRule" id="PRU00266"/>
    </source>
</evidence>
<dbReference type="CDD" id="cd19867">
    <property type="entry name" value="DSRM_DGCR8_rpt1"/>
    <property type="match status" value="1"/>
</dbReference>
<dbReference type="InterPro" id="IPR014720">
    <property type="entry name" value="dsRBD_dom"/>
</dbReference>
<dbReference type="Gene3D" id="3.30.160.590">
    <property type="match status" value="1"/>
</dbReference>
<dbReference type="GO" id="GO:0070877">
    <property type="term" value="C:microprocessor complex"/>
    <property type="evidence" value="ECO:0007669"/>
    <property type="project" value="InterPro"/>
</dbReference>
<dbReference type="EMBL" id="MG225419">
    <property type="protein sequence ID" value="AVK59430.1"/>
    <property type="molecule type" value="mRNA"/>
</dbReference>
<dbReference type="Gene3D" id="2.20.70.10">
    <property type="match status" value="1"/>
</dbReference>
<evidence type="ECO:0000313" key="4">
    <source>
        <dbReference type="EMBL" id="AVK59430.1"/>
    </source>
</evidence>
<dbReference type="FunFam" id="3.30.160.20:FF:000051">
    <property type="entry name" value="Microprocessor complex subunit DGCR8"/>
    <property type="match status" value="1"/>
</dbReference>
<dbReference type="CDD" id="cd19868">
    <property type="entry name" value="DSRM_DGCR8_rpt2"/>
    <property type="match status" value="1"/>
</dbReference>
<evidence type="ECO:0000256" key="2">
    <source>
        <dbReference type="SAM" id="MobiDB-lite"/>
    </source>
</evidence>
<dbReference type="GO" id="GO:0003725">
    <property type="term" value="F:double-stranded RNA binding"/>
    <property type="evidence" value="ECO:0007669"/>
    <property type="project" value="TreeGrafter"/>
</dbReference>
<name>A0A2P1DM60_DIAVI</name>
<sequence>MNGSVEASQDSSSCPFFGKNLQNGNAELNKFHILDETEGNDDTDNSADFDSDIPDDEIEKMLEEALEKRKRKAADAGLDDEEIPFEEKNKILLIEKGQNHFDVLPEGWIQVTHNSGMPIYLQKVSRVCSLSRPYFLGPGSARKHHIPVNAIPCLNYRKALEKEESESNEPETNNHCDQSFPNAKIETVQENLQMQNLPPEQVREYCEKLFKFQTMKVLRFKSWSERRKFTKRLKPKKQLQRLTLPDGTKLITFPIRKSDSSENNTNSKKEWVMNPNGKSYVCILHEYVQHVLKKQPTYQFTELENAATPYAATVIIKDMRYGVGYGTSKKQAKSDAAKATLEILIPEMKSKIVPDNQTGDSTKKDKDQDLSFFDEIRVEDPRVFEFCAKTTEPAPYDILLTCLQRNFGLDDLQISYQGNTSKSHEFTMTVGKHTATVSCKNKRDGKQRASQAILQALHPSITSWGSLLRLYGNHSIKSFKEKKLEEQEITSLQSKAAVNQPNYAILSKLNIELGKLREKRKAIQPIGVLDTDGTEVVAPFSSTSNLHNLAV</sequence>
<dbReference type="PANTHER" id="PTHR13482">
    <property type="entry name" value="MICRORNA PROCESSOR COMPLEX SUBUNIT DGCR8"/>
    <property type="match status" value="1"/>
</dbReference>
<reference evidence="4" key="1">
    <citation type="submission" date="2017-10" db="EMBL/GenBank/DDBJ databases">
        <title>Identification and comparison of key RNA interference machinery from the agricultural insect pests Diabrotica virgifera virgifera, Spodoptera frugiperda, and Nezara viridula.</title>
        <authorList>
            <person name="Davis-Vogel C.A."/>
            <person name="Van Hemert J.L."/>
            <person name="Sethi A."/>
            <person name="Nelson M.E."/>
            <person name="Sashital D.G."/>
        </authorList>
    </citation>
    <scope>NUCLEOTIDE SEQUENCE</scope>
</reference>
<dbReference type="Gene3D" id="3.30.160.20">
    <property type="match status" value="2"/>
</dbReference>
<dbReference type="SUPFAM" id="SSF54768">
    <property type="entry name" value="dsRNA-binding domain-like"/>
    <property type="match status" value="1"/>
</dbReference>
<organism evidence="4">
    <name type="scientific">Diabrotica virgifera</name>
    <name type="common">Western corn root beetle</name>
    <dbReference type="NCBI Taxonomy" id="50389"/>
    <lineage>
        <taxon>Eukaryota</taxon>
        <taxon>Metazoa</taxon>
        <taxon>Ecdysozoa</taxon>
        <taxon>Arthropoda</taxon>
        <taxon>Hexapoda</taxon>
        <taxon>Insecta</taxon>
        <taxon>Pterygota</taxon>
        <taxon>Neoptera</taxon>
        <taxon>Endopterygota</taxon>
        <taxon>Coleoptera</taxon>
        <taxon>Polyphaga</taxon>
        <taxon>Cucujiformia</taxon>
        <taxon>Chrysomeloidea</taxon>
        <taxon>Chrysomelidae</taxon>
        <taxon>Galerucinae</taxon>
        <taxon>Diabroticina</taxon>
        <taxon>Diabroticites</taxon>
        <taxon>Diabrotica</taxon>
    </lineage>
</organism>
<dbReference type="GO" id="GO:0070878">
    <property type="term" value="F:primary miRNA binding"/>
    <property type="evidence" value="ECO:0007669"/>
    <property type="project" value="TreeGrafter"/>
</dbReference>
<dbReference type="FunFam" id="3.30.160.590:FF:000001">
    <property type="entry name" value="microprocessor complex subunit DGCR8"/>
    <property type="match status" value="1"/>
</dbReference>
<dbReference type="InterPro" id="IPR040375">
    <property type="entry name" value="DGCR8"/>
</dbReference>
<dbReference type="Pfam" id="PF00035">
    <property type="entry name" value="dsrm"/>
    <property type="match status" value="2"/>
</dbReference>
<dbReference type="SMART" id="SM00358">
    <property type="entry name" value="DSRM"/>
    <property type="match status" value="2"/>
</dbReference>
<dbReference type="PROSITE" id="PS50137">
    <property type="entry name" value="DS_RBD"/>
    <property type="match status" value="1"/>
</dbReference>
<dbReference type="GO" id="GO:0031053">
    <property type="term" value="P:primary miRNA processing"/>
    <property type="evidence" value="ECO:0007669"/>
    <property type="project" value="InterPro"/>
</dbReference>
<protein>
    <submittedName>
        <fullName evidence="4">Pasha-PA</fullName>
    </submittedName>
</protein>
<feature type="region of interest" description="Disordered" evidence="2">
    <location>
        <begin position="32"/>
        <end position="54"/>
    </location>
</feature>
<dbReference type="AlphaFoldDB" id="A0A2P1DM60"/>
<evidence type="ECO:0000259" key="3">
    <source>
        <dbReference type="PROSITE" id="PS50137"/>
    </source>
</evidence>
<keyword evidence="1" id="KW-0694">RNA-binding</keyword>
<accession>A0A2P1DM60</accession>
<dbReference type="GO" id="GO:0020037">
    <property type="term" value="F:heme binding"/>
    <property type="evidence" value="ECO:0007669"/>
    <property type="project" value="InterPro"/>
</dbReference>
<dbReference type="PANTHER" id="PTHR13482:SF3">
    <property type="entry name" value="MICROPROCESSOR COMPLEX SUBUNIT DGCR8"/>
    <property type="match status" value="1"/>
</dbReference>
<dbReference type="GO" id="GO:0042802">
    <property type="term" value="F:identical protein binding"/>
    <property type="evidence" value="ECO:0007669"/>
    <property type="project" value="InterPro"/>
</dbReference>
<feature type="compositionally biased region" description="Acidic residues" evidence="2">
    <location>
        <begin position="36"/>
        <end position="54"/>
    </location>
</feature>
<feature type="domain" description="DRBM" evidence="3">
    <location>
        <begin position="279"/>
        <end position="346"/>
    </location>
</feature>
<dbReference type="FunFam" id="3.30.160.20:FF:000021">
    <property type="entry name" value="Microprocessor complex subunit DGCR8"/>
    <property type="match status" value="1"/>
</dbReference>
<proteinExistence type="evidence at transcript level"/>